<evidence type="ECO:0000256" key="1">
    <source>
        <dbReference type="SAM" id="Phobius"/>
    </source>
</evidence>
<proteinExistence type="predicted"/>
<evidence type="ECO:0000313" key="4">
    <source>
        <dbReference type="Proteomes" id="UP000321154"/>
    </source>
</evidence>
<reference evidence="2 4" key="1">
    <citation type="submission" date="2019-07" db="EMBL/GenBank/DDBJ databases">
        <title>Whole genome shotgun sequence of Frigoribacterium faeni NBRC 103066.</title>
        <authorList>
            <person name="Hosoyama A."/>
            <person name="Uohara A."/>
            <person name="Ohji S."/>
            <person name="Ichikawa N."/>
        </authorList>
    </citation>
    <scope>NUCLEOTIDE SEQUENCE [LARGE SCALE GENOMIC DNA]</scope>
    <source>
        <strain evidence="2 4">NBRC 103066</strain>
    </source>
</reference>
<evidence type="ECO:0000313" key="5">
    <source>
        <dbReference type="Proteomes" id="UP000522688"/>
    </source>
</evidence>
<accession>A0A7W3JKY6</accession>
<keyword evidence="1" id="KW-0472">Membrane</keyword>
<comment type="caution">
    <text evidence="3">The sequence shown here is derived from an EMBL/GenBank/DDBJ whole genome shotgun (WGS) entry which is preliminary data.</text>
</comment>
<sequence>MGRRGGAALRRGQLAAGKVLAFVSALALVVGLVRILQAHVVAGGIFVVIAVALMASAFALARSATRRR</sequence>
<dbReference type="AlphaFoldDB" id="A0A7W3JKY6"/>
<reference evidence="3 5" key="2">
    <citation type="submission" date="2020-07" db="EMBL/GenBank/DDBJ databases">
        <title>Sequencing the genomes of 1000 actinobacteria strains.</title>
        <authorList>
            <person name="Klenk H.-P."/>
        </authorList>
    </citation>
    <scope>NUCLEOTIDE SEQUENCE [LARGE SCALE GENOMIC DNA]</scope>
    <source>
        <strain evidence="3 5">DSM 10309</strain>
    </source>
</reference>
<dbReference type="Proteomes" id="UP000321154">
    <property type="component" value="Unassembled WGS sequence"/>
</dbReference>
<name>A0A7W3JKY6_9MICO</name>
<keyword evidence="1" id="KW-0812">Transmembrane</keyword>
<keyword evidence="1" id="KW-1133">Transmembrane helix</keyword>
<protein>
    <submittedName>
        <fullName evidence="3">Uncharacterized protein</fullName>
    </submittedName>
</protein>
<feature type="transmembrane region" description="Helical" evidence="1">
    <location>
        <begin position="39"/>
        <end position="61"/>
    </location>
</feature>
<evidence type="ECO:0000313" key="2">
    <source>
        <dbReference type="EMBL" id="GEK83503.1"/>
    </source>
</evidence>
<dbReference type="RefSeq" id="WP_146855283.1">
    <property type="nucleotide sequence ID" value="NZ_BAAAHR010000003.1"/>
</dbReference>
<gene>
    <name evidence="3" type="ORF">FB463_002884</name>
    <name evidence="2" type="ORF">FFA01_18120</name>
</gene>
<dbReference type="EMBL" id="JACGWW010000006">
    <property type="protein sequence ID" value="MBA8814609.1"/>
    <property type="molecule type" value="Genomic_DNA"/>
</dbReference>
<keyword evidence="4" id="KW-1185">Reference proteome</keyword>
<evidence type="ECO:0000313" key="3">
    <source>
        <dbReference type="EMBL" id="MBA8814609.1"/>
    </source>
</evidence>
<dbReference type="EMBL" id="BJUV01000016">
    <property type="protein sequence ID" value="GEK83503.1"/>
    <property type="molecule type" value="Genomic_DNA"/>
</dbReference>
<organism evidence="3 5">
    <name type="scientific">Frigoribacterium faeni</name>
    <dbReference type="NCBI Taxonomy" id="145483"/>
    <lineage>
        <taxon>Bacteria</taxon>
        <taxon>Bacillati</taxon>
        <taxon>Actinomycetota</taxon>
        <taxon>Actinomycetes</taxon>
        <taxon>Micrococcales</taxon>
        <taxon>Microbacteriaceae</taxon>
        <taxon>Frigoribacterium</taxon>
    </lineage>
</organism>
<dbReference type="Proteomes" id="UP000522688">
    <property type="component" value="Unassembled WGS sequence"/>
</dbReference>
<feature type="transmembrane region" description="Helical" evidence="1">
    <location>
        <begin position="12"/>
        <end position="33"/>
    </location>
</feature>